<dbReference type="AlphaFoldDB" id="A0A5M8EFH7"/>
<evidence type="ECO:0000313" key="1">
    <source>
        <dbReference type="EMBL" id="KAA6171588.1"/>
    </source>
</evidence>
<protein>
    <submittedName>
        <fullName evidence="1">Prepilin-type N-terminal cleavage/methylation domain-containing protein</fullName>
    </submittedName>
</protein>
<dbReference type="Pfam" id="PF07963">
    <property type="entry name" value="N_methyl"/>
    <property type="match status" value="1"/>
</dbReference>
<dbReference type="EMBL" id="VWXT01000506">
    <property type="protein sequence ID" value="KAA6171588.1"/>
    <property type="molecule type" value="Genomic_DNA"/>
</dbReference>
<accession>A0A5M8EFH7</accession>
<dbReference type="NCBIfam" id="TIGR02532">
    <property type="entry name" value="IV_pilin_GFxxxE"/>
    <property type="match status" value="1"/>
</dbReference>
<reference evidence="1 2" key="1">
    <citation type="submission" date="2019-09" db="EMBL/GenBank/DDBJ databases">
        <title>Genomic sequencing of 4 copper resistant soil isolates.</title>
        <authorList>
            <person name="Havryliuk O."/>
        </authorList>
    </citation>
    <scope>NUCLEOTIDE SEQUENCE [LARGE SCALE GENOMIC DNA]</scope>
    <source>
        <strain evidence="1 2">UKR4</strain>
    </source>
</reference>
<evidence type="ECO:0000313" key="2">
    <source>
        <dbReference type="Proteomes" id="UP000323909"/>
    </source>
</evidence>
<dbReference type="RefSeq" id="WP_024073335.1">
    <property type="nucleotide sequence ID" value="NZ_VWXT01000506.1"/>
</dbReference>
<sequence>MNRAVRGFSLLELLLALAVGLMLVLGVSQVAISARSTQATQQSAMLMQDDARFALGKLIQDIRLAGMFGCLDAGFIENAPQAFERPISWAGAGSSRSLTLVTADIGEGSGKPDWTVLSDCSGSAQAYSGTPPPAAPGQIRFGIRQVTYTFESGQMKVSTPASPAKAVLVDGVQAFDISFGMADRPGSTRVVRYESSPLDASLILSVRILLTLHDPTERVKAQTWSVVAALRNRLG</sequence>
<dbReference type="InterPro" id="IPR012902">
    <property type="entry name" value="N_methyl_site"/>
</dbReference>
<organism evidence="1 2">
    <name type="scientific">Pseudomonas veronii</name>
    <dbReference type="NCBI Taxonomy" id="76761"/>
    <lineage>
        <taxon>Bacteria</taxon>
        <taxon>Pseudomonadati</taxon>
        <taxon>Pseudomonadota</taxon>
        <taxon>Gammaproteobacteria</taxon>
        <taxon>Pseudomonadales</taxon>
        <taxon>Pseudomonadaceae</taxon>
        <taxon>Pseudomonas</taxon>
    </lineage>
</organism>
<proteinExistence type="predicted"/>
<gene>
    <name evidence="1" type="ORF">F3K53_26255</name>
</gene>
<comment type="caution">
    <text evidence="1">The sequence shown here is derived from an EMBL/GenBank/DDBJ whole genome shotgun (WGS) entry which is preliminary data.</text>
</comment>
<dbReference type="Proteomes" id="UP000323909">
    <property type="component" value="Unassembled WGS sequence"/>
</dbReference>
<dbReference type="PROSITE" id="PS00409">
    <property type="entry name" value="PROKAR_NTER_METHYL"/>
    <property type="match status" value="1"/>
</dbReference>
<name>A0A5M8EFH7_PSEVE</name>